<dbReference type="InterPro" id="IPR031481">
    <property type="entry name" value="Glyco_tran_10_N"/>
</dbReference>
<dbReference type="GO" id="GO:0032580">
    <property type="term" value="C:Golgi cisterna membrane"/>
    <property type="evidence" value="ECO:0007669"/>
    <property type="project" value="UniProtKB-SubCell"/>
</dbReference>
<comment type="subcellular location">
    <subcellularLocation>
        <location evidence="1">Golgi apparatus</location>
        <location evidence="1">Golgi stack membrane</location>
        <topology evidence="1">Single-pass type II membrane protein</topology>
    </subcellularLocation>
</comment>
<dbReference type="Pfam" id="PF17039">
    <property type="entry name" value="Glyco_tran_10_N"/>
    <property type="match status" value="1"/>
</dbReference>
<sequence length="184" mass="21146">MQETAAVSVRVRPRFVVATGLALACALYISQHILEVQHQPPSMTSHVNGSKTPFQRIRFTATSRVGEDARTAIYFRGTAVPNTPVILIWTKLHEYQYTFFLKKPSEELNYTGCPKRCRIIDDRSKLSISDGVVFHGKDINVSDMPRTRLQHQKWVYWSAEPPPLSFPDSLKQLNDTFNWTMSYR</sequence>
<accession>A0A9J6GLZ7</accession>
<gene>
    <name evidence="4" type="ORF">HPB48_001758</name>
</gene>
<dbReference type="VEuPathDB" id="VectorBase:HLOH_047869"/>
<dbReference type="GO" id="GO:0008417">
    <property type="term" value="F:fucosyltransferase activity"/>
    <property type="evidence" value="ECO:0007669"/>
    <property type="project" value="InterPro"/>
</dbReference>
<dbReference type="PANTHER" id="PTHR48438">
    <property type="entry name" value="ALPHA-(1,3)-FUCOSYLTRANSFERASE C-RELATED"/>
    <property type="match status" value="1"/>
</dbReference>
<evidence type="ECO:0000313" key="5">
    <source>
        <dbReference type="Proteomes" id="UP000821853"/>
    </source>
</evidence>
<dbReference type="AlphaFoldDB" id="A0A9J6GLZ7"/>
<comment type="caution">
    <text evidence="4">The sequence shown here is derived from an EMBL/GenBank/DDBJ whole genome shotgun (WGS) entry which is preliminary data.</text>
</comment>
<keyword evidence="2" id="KW-0333">Golgi apparatus</keyword>
<dbReference type="PANTHER" id="PTHR48438:SF1">
    <property type="entry name" value="ALPHA-(1,3)-FUCOSYLTRANSFERASE C-RELATED"/>
    <property type="match status" value="1"/>
</dbReference>
<dbReference type="Proteomes" id="UP000821853">
    <property type="component" value="Unassembled WGS sequence"/>
</dbReference>
<organism evidence="4 5">
    <name type="scientific">Haemaphysalis longicornis</name>
    <name type="common">Bush tick</name>
    <dbReference type="NCBI Taxonomy" id="44386"/>
    <lineage>
        <taxon>Eukaryota</taxon>
        <taxon>Metazoa</taxon>
        <taxon>Ecdysozoa</taxon>
        <taxon>Arthropoda</taxon>
        <taxon>Chelicerata</taxon>
        <taxon>Arachnida</taxon>
        <taxon>Acari</taxon>
        <taxon>Parasitiformes</taxon>
        <taxon>Ixodida</taxon>
        <taxon>Ixodoidea</taxon>
        <taxon>Ixodidae</taxon>
        <taxon>Haemaphysalinae</taxon>
        <taxon>Haemaphysalis</taxon>
    </lineage>
</organism>
<evidence type="ECO:0000313" key="4">
    <source>
        <dbReference type="EMBL" id="KAH9376371.1"/>
    </source>
</evidence>
<protein>
    <recommendedName>
        <fullName evidence="3">Fucosyltransferase N-terminal domain-containing protein</fullName>
    </recommendedName>
</protein>
<feature type="domain" description="Fucosyltransferase N-terminal" evidence="3">
    <location>
        <begin position="82"/>
        <end position="184"/>
    </location>
</feature>
<reference evidence="4 5" key="1">
    <citation type="journal article" date="2020" name="Cell">
        <title>Large-Scale Comparative Analyses of Tick Genomes Elucidate Their Genetic Diversity and Vector Capacities.</title>
        <authorList>
            <consortium name="Tick Genome and Microbiome Consortium (TIGMIC)"/>
            <person name="Jia N."/>
            <person name="Wang J."/>
            <person name="Shi W."/>
            <person name="Du L."/>
            <person name="Sun Y."/>
            <person name="Zhan W."/>
            <person name="Jiang J.F."/>
            <person name="Wang Q."/>
            <person name="Zhang B."/>
            <person name="Ji P."/>
            <person name="Bell-Sakyi L."/>
            <person name="Cui X.M."/>
            <person name="Yuan T.T."/>
            <person name="Jiang B.G."/>
            <person name="Yang W.F."/>
            <person name="Lam T.T."/>
            <person name="Chang Q.C."/>
            <person name="Ding S.J."/>
            <person name="Wang X.J."/>
            <person name="Zhu J.G."/>
            <person name="Ruan X.D."/>
            <person name="Zhao L."/>
            <person name="Wei J.T."/>
            <person name="Ye R.Z."/>
            <person name="Que T.C."/>
            <person name="Du C.H."/>
            <person name="Zhou Y.H."/>
            <person name="Cheng J.X."/>
            <person name="Dai P.F."/>
            <person name="Guo W.B."/>
            <person name="Han X.H."/>
            <person name="Huang E.J."/>
            <person name="Li L.F."/>
            <person name="Wei W."/>
            <person name="Gao Y.C."/>
            <person name="Liu J.Z."/>
            <person name="Shao H.Z."/>
            <person name="Wang X."/>
            <person name="Wang C.C."/>
            <person name="Yang T.C."/>
            <person name="Huo Q.B."/>
            <person name="Li W."/>
            <person name="Chen H.Y."/>
            <person name="Chen S.E."/>
            <person name="Zhou L.G."/>
            <person name="Ni X.B."/>
            <person name="Tian J.H."/>
            <person name="Sheng Y."/>
            <person name="Liu T."/>
            <person name="Pan Y.S."/>
            <person name="Xia L.Y."/>
            <person name="Li J."/>
            <person name="Zhao F."/>
            <person name="Cao W.C."/>
        </authorList>
    </citation>
    <scope>NUCLEOTIDE SEQUENCE [LARGE SCALE GENOMIC DNA]</scope>
    <source>
        <strain evidence="4">HaeL-2018</strain>
    </source>
</reference>
<dbReference type="EMBL" id="JABSTR010000008">
    <property type="protein sequence ID" value="KAH9376371.1"/>
    <property type="molecule type" value="Genomic_DNA"/>
</dbReference>
<evidence type="ECO:0000256" key="2">
    <source>
        <dbReference type="ARBA" id="ARBA00023034"/>
    </source>
</evidence>
<name>A0A9J6GLZ7_HAELO</name>
<proteinExistence type="predicted"/>
<dbReference type="SUPFAM" id="SSF53756">
    <property type="entry name" value="UDP-Glycosyltransferase/glycogen phosphorylase"/>
    <property type="match status" value="1"/>
</dbReference>
<dbReference type="InterPro" id="IPR001503">
    <property type="entry name" value="Glyco_trans_10"/>
</dbReference>
<evidence type="ECO:0000259" key="3">
    <source>
        <dbReference type="Pfam" id="PF17039"/>
    </source>
</evidence>
<keyword evidence="5" id="KW-1185">Reference proteome</keyword>
<evidence type="ECO:0000256" key="1">
    <source>
        <dbReference type="ARBA" id="ARBA00004447"/>
    </source>
</evidence>
<dbReference type="OrthoDB" id="427096at2759"/>